<name>A0A2I5HPH0_SALDZ</name>
<proteinExistence type="predicted"/>
<organism evidence="1 6">
    <name type="scientific">Salmonella diarizonae</name>
    <dbReference type="NCBI Taxonomy" id="59204"/>
    <lineage>
        <taxon>Bacteria</taxon>
        <taxon>Pseudomonadati</taxon>
        <taxon>Pseudomonadota</taxon>
        <taxon>Gammaproteobacteria</taxon>
        <taxon>Enterobacterales</taxon>
        <taxon>Enterobacteriaceae</taxon>
        <taxon>Salmonella</taxon>
    </lineage>
</organism>
<evidence type="ECO:0000313" key="1">
    <source>
        <dbReference type="EMBL" id="ATW57466.1"/>
    </source>
</evidence>
<dbReference type="AlphaFoldDB" id="A0A2I5HPH0"/>
<protein>
    <recommendedName>
        <fullName evidence="7">EVE domain-containing protein</fullName>
    </recommendedName>
</protein>
<dbReference type="EMBL" id="DAAGOZ010000055">
    <property type="protein sequence ID" value="HAB3966837.1"/>
    <property type="molecule type" value="Genomic_DNA"/>
</dbReference>
<dbReference type="RefSeq" id="WP_063390051.1">
    <property type="nucleotide sequence ID" value="NZ_CP011288.1"/>
</dbReference>
<reference evidence="2" key="3">
    <citation type="submission" date="2018-07" db="EMBL/GenBank/DDBJ databases">
        <authorList>
            <consortium name="GenomeTrakr network: Whole genome sequencing for foodborne pathogen traceback"/>
        </authorList>
    </citation>
    <scope>NUCLEOTIDE SEQUENCE</scope>
    <source>
        <strain evidence="2">CFSAN008697</strain>
    </source>
</reference>
<dbReference type="EMBL" id="DAAHJH010000009">
    <property type="protein sequence ID" value="HAB6339570.1"/>
    <property type="molecule type" value="Genomic_DNA"/>
</dbReference>
<evidence type="ECO:0000313" key="5">
    <source>
        <dbReference type="EMBL" id="HAC6767489.1"/>
    </source>
</evidence>
<dbReference type="EMBL" id="DAAMII010000047">
    <property type="protein sequence ID" value="HAC6767489.1"/>
    <property type="molecule type" value="Genomic_DNA"/>
</dbReference>
<evidence type="ECO:0000313" key="6">
    <source>
        <dbReference type="Proteomes" id="UP000230639"/>
    </source>
</evidence>
<evidence type="ECO:0000313" key="2">
    <source>
        <dbReference type="EMBL" id="EBP3694720.1"/>
    </source>
</evidence>
<evidence type="ECO:0008006" key="7">
    <source>
        <dbReference type="Google" id="ProtNLM"/>
    </source>
</evidence>
<sequence>MSNFIDALKASLKAGDGSSVTVSVRISQDENDVLQNIAAHVGTSRQEVVHQLIKLHAIPAWQALQASGQEKNSLISERKSEYFILNTNKTNSKSDHELMINEGIAAAFEDGYIGKIDRIKKGDVVFLYESGKGIIACGIATGESIDEEEPEKYGHKSMRYQYLKNFRRLSSPVSAKEVKRIVGRSIPFVQTLASISDGDILYQNLKKH</sequence>
<dbReference type="EMBL" id="CP023345">
    <property type="protein sequence ID" value="ATW57466.1"/>
    <property type="molecule type" value="Genomic_DNA"/>
</dbReference>
<gene>
    <name evidence="1" type="ORF">CNQ75_25030</name>
    <name evidence="5" type="ORF">G0D47_23225</name>
    <name evidence="4" type="ORF">GB480_11585</name>
    <name evidence="3" type="ORF">GBX62_23340</name>
    <name evidence="2" type="ORF">PG27_16180</name>
</gene>
<evidence type="ECO:0000313" key="4">
    <source>
        <dbReference type="EMBL" id="HAB6339570.1"/>
    </source>
</evidence>
<dbReference type="Proteomes" id="UP000230639">
    <property type="component" value="Chromosome"/>
</dbReference>
<dbReference type="EMBL" id="AAGLNK010000017">
    <property type="protein sequence ID" value="EBP3694720.1"/>
    <property type="molecule type" value="Genomic_DNA"/>
</dbReference>
<accession>A0A2I5HPH0</accession>
<reference evidence="3" key="4">
    <citation type="submission" date="2019-10" db="EMBL/GenBank/DDBJ databases">
        <authorList>
            <consortium name="NCBI Pathogen Detection Project"/>
        </authorList>
    </citation>
    <scope>NUCLEOTIDE SEQUENCE</scope>
    <source>
        <strain evidence="5">11-1391</strain>
        <strain evidence="3">Salmonella enterica</strain>
    </source>
</reference>
<evidence type="ECO:0000313" key="3">
    <source>
        <dbReference type="EMBL" id="HAB3966837.1"/>
    </source>
</evidence>
<reference evidence="1 6" key="1">
    <citation type="submission" date="2017-09" db="EMBL/GenBank/DDBJ databases">
        <title>Complete genome of Salmonella enterica subsp. diarizonae isolated from stool of a patient with bacterial enteropathy.</title>
        <authorList>
            <person name="Zhou J."/>
            <person name="Chen Q."/>
            <person name="Guo L."/>
            <person name="Fan J."/>
        </authorList>
    </citation>
    <scope>NUCLEOTIDE SEQUENCE [LARGE SCALE GENOMIC DNA]</scope>
    <source>
        <strain evidence="1 6">HZS154</strain>
    </source>
</reference>
<reference evidence="3" key="2">
    <citation type="journal article" date="2018" name="Genome Biol.">
        <title>SKESA: strategic k-mer extension for scrupulous assemblies.</title>
        <authorList>
            <person name="Souvorov A."/>
            <person name="Agarwala R."/>
            <person name="Lipman D.J."/>
        </authorList>
    </citation>
    <scope>NUCLEOTIDE SEQUENCE</scope>
    <source>
        <strain evidence="5">11-1391</strain>
        <strain evidence="3">Salmonella enterica</strain>
    </source>
</reference>